<feature type="compositionally biased region" description="Low complexity" evidence="1">
    <location>
        <begin position="104"/>
        <end position="120"/>
    </location>
</feature>
<keyword evidence="2" id="KW-0732">Signal</keyword>
<evidence type="ECO:0000313" key="4">
    <source>
        <dbReference type="Proteomes" id="UP001066276"/>
    </source>
</evidence>
<evidence type="ECO:0000313" key="3">
    <source>
        <dbReference type="EMBL" id="KAJ1122117.1"/>
    </source>
</evidence>
<gene>
    <name evidence="3" type="ORF">NDU88_000621</name>
</gene>
<dbReference type="AlphaFoldDB" id="A0AAV7P4E9"/>
<dbReference type="Proteomes" id="UP001066276">
    <property type="component" value="Chromosome 7"/>
</dbReference>
<feature type="region of interest" description="Disordered" evidence="1">
    <location>
        <begin position="101"/>
        <end position="120"/>
    </location>
</feature>
<comment type="caution">
    <text evidence="3">The sequence shown here is derived from an EMBL/GenBank/DDBJ whole genome shotgun (WGS) entry which is preliminary data.</text>
</comment>
<evidence type="ECO:0000256" key="1">
    <source>
        <dbReference type="SAM" id="MobiDB-lite"/>
    </source>
</evidence>
<feature type="signal peptide" evidence="2">
    <location>
        <begin position="1"/>
        <end position="27"/>
    </location>
</feature>
<organism evidence="3 4">
    <name type="scientific">Pleurodeles waltl</name>
    <name type="common">Iberian ribbed newt</name>
    <dbReference type="NCBI Taxonomy" id="8319"/>
    <lineage>
        <taxon>Eukaryota</taxon>
        <taxon>Metazoa</taxon>
        <taxon>Chordata</taxon>
        <taxon>Craniata</taxon>
        <taxon>Vertebrata</taxon>
        <taxon>Euteleostomi</taxon>
        <taxon>Amphibia</taxon>
        <taxon>Batrachia</taxon>
        <taxon>Caudata</taxon>
        <taxon>Salamandroidea</taxon>
        <taxon>Salamandridae</taxon>
        <taxon>Pleurodelinae</taxon>
        <taxon>Pleurodeles</taxon>
    </lineage>
</organism>
<accession>A0AAV7P4E9</accession>
<dbReference type="EMBL" id="JANPWB010000011">
    <property type="protein sequence ID" value="KAJ1122117.1"/>
    <property type="molecule type" value="Genomic_DNA"/>
</dbReference>
<feature type="chain" id="PRO_5043372703" evidence="2">
    <location>
        <begin position="28"/>
        <end position="120"/>
    </location>
</feature>
<evidence type="ECO:0000256" key="2">
    <source>
        <dbReference type="SAM" id="SignalP"/>
    </source>
</evidence>
<keyword evidence="4" id="KW-1185">Reference proteome</keyword>
<protein>
    <submittedName>
        <fullName evidence="3">Uncharacterized protein</fullName>
    </submittedName>
</protein>
<reference evidence="3" key="1">
    <citation type="journal article" date="2022" name="bioRxiv">
        <title>Sequencing and chromosome-scale assembly of the giantPleurodeles waltlgenome.</title>
        <authorList>
            <person name="Brown T."/>
            <person name="Elewa A."/>
            <person name="Iarovenko S."/>
            <person name="Subramanian E."/>
            <person name="Araus A.J."/>
            <person name="Petzold A."/>
            <person name="Susuki M."/>
            <person name="Suzuki K.-i.T."/>
            <person name="Hayashi T."/>
            <person name="Toyoda A."/>
            <person name="Oliveira C."/>
            <person name="Osipova E."/>
            <person name="Leigh N.D."/>
            <person name="Simon A."/>
            <person name="Yun M.H."/>
        </authorList>
    </citation>
    <scope>NUCLEOTIDE SEQUENCE</scope>
    <source>
        <strain evidence="3">20211129_DDA</strain>
        <tissue evidence="3">Liver</tissue>
    </source>
</reference>
<sequence length="120" mass="13270">MMSRLNILLVRQLFSLPLLSNLRTTWQARLEAECEMEDWAERLEACDRGARWGSRFTGALCPVLKEKGPEVPREEIGRREQLAEPGVLKSWAGGLRIPEGGCLGVSDSGGSLDSLRPPPP</sequence>
<proteinExistence type="predicted"/>
<name>A0AAV7P4E9_PLEWA</name>